<dbReference type="EMBL" id="KX657796">
    <property type="protein sequence ID" value="AOZ61551.1"/>
    <property type="molecule type" value="Genomic_DNA"/>
</dbReference>
<protein>
    <submittedName>
        <fullName evidence="1">Uncharacterized protein</fullName>
    </submittedName>
</protein>
<reference evidence="1 2" key="1">
    <citation type="submission" date="2016-08" db="EMBL/GenBank/DDBJ databases">
        <authorList>
            <person name="Yazzolino P."/>
            <person name="Kempthorne D."/>
            <person name="Kittridge C."/>
            <person name="Noyes R."/>
            <person name="Winters C."/>
            <person name="Ziebert K."/>
            <person name="Anton T."/>
            <person name="MacKenzie A."/>
            <person name="Murphy A."/>
            <person name="Novajovsky A."/>
            <person name="Ettinger W.F."/>
            <person name="Ettinger A.-S.H."/>
            <person name="Anders K.R."/>
            <person name="Bradley K.W."/>
            <person name="Asai D.J."/>
            <person name="Bowman C.A."/>
            <person name="Russell D.A."/>
            <person name="Pope W.H."/>
            <person name="Jacobs-Sera D."/>
            <person name="Hendrix R.W."/>
            <person name="Hatfull G.F."/>
        </authorList>
    </citation>
    <scope>NUCLEOTIDE SEQUENCE [LARGE SCALE GENOMIC DNA]</scope>
</reference>
<evidence type="ECO:0000313" key="2">
    <source>
        <dbReference type="Proteomes" id="UP000223035"/>
    </source>
</evidence>
<accession>A0A1I9S4Q7</accession>
<proteinExistence type="predicted"/>
<dbReference type="Proteomes" id="UP000223035">
    <property type="component" value="Segment"/>
</dbReference>
<name>A0A1I9S4Q7_9CAUD</name>
<organism evidence="1 2">
    <name type="scientific">Mycobacterium phage Urkel</name>
    <dbReference type="NCBI Taxonomy" id="1912978"/>
    <lineage>
        <taxon>Viruses</taxon>
        <taxon>Duplodnaviria</taxon>
        <taxon>Heunggongvirae</taxon>
        <taxon>Uroviricota</taxon>
        <taxon>Caudoviricetes</taxon>
        <taxon>Weiservirinae</taxon>
        <taxon>Anayavirus</taxon>
        <taxon>Anayavirus urkel</taxon>
    </lineage>
</organism>
<gene>
    <name evidence="1" type="ORF">SEA_URKEL_26</name>
</gene>
<sequence length="92" mass="10856">MTCYKSKIVTKTSHFPNGGDWYIEDDAEIVRMVRESFERYAENESLDMLDFRDLGVIPPEEINIDPGVDFDKYAYTWRAFEADFQRTICVED</sequence>
<evidence type="ECO:0000313" key="1">
    <source>
        <dbReference type="EMBL" id="AOZ61551.1"/>
    </source>
</evidence>
<keyword evidence="2" id="KW-1185">Reference proteome</keyword>